<feature type="transmembrane region" description="Helical" evidence="1">
    <location>
        <begin position="99"/>
        <end position="118"/>
    </location>
</feature>
<feature type="transmembrane region" description="Helical" evidence="1">
    <location>
        <begin position="6"/>
        <end position="27"/>
    </location>
</feature>
<dbReference type="FunCoup" id="A0A1Q3BQP7">
    <property type="interactions" value="1"/>
</dbReference>
<sequence length="221" mass="24340">MGEILYFDTVLAPLSLFLPIGYHAYLWQCFKSKPSHTYIGIDALRRKGWFLDMKEDVDQKGMLAIQSVRNTLMSTIFIASIAVLVSMALAALTNNAYNASQLFRSAFFGSQIGGIVVLKYGSASLFLLVSFLCSSMAVGFLIDANFLINIGIGQFSSPAYTQTIFERGFTLALIGNRMLCMTFPLILWIFGPVSMALSSLALVWGLYELDFPGKLPSVKHG</sequence>
<dbReference type="PANTHER" id="PTHR31881:SF11">
    <property type="entry name" value="PROTEIN, PUTATIVE-RELATED"/>
    <property type="match status" value="1"/>
</dbReference>
<dbReference type="PANTHER" id="PTHR31881">
    <property type="match status" value="1"/>
</dbReference>
<dbReference type="OrthoDB" id="761598at2759"/>
<dbReference type="EMBL" id="BDDD01000802">
    <property type="protein sequence ID" value="GAV70387.1"/>
    <property type="molecule type" value="Genomic_DNA"/>
</dbReference>
<keyword evidence="1" id="KW-0472">Membrane</keyword>
<evidence type="ECO:0000256" key="1">
    <source>
        <dbReference type="SAM" id="Phobius"/>
    </source>
</evidence>
<dbReference type="Pfam" id="PF04654">
    <property type="entry name" value="DUF599"/>
    <property type="match status" value="1"/>
</dbReference>
<keyword evidence="1" id="KW-0812">Transmembrane</keyword>
<keyword evidence="3" id="KW-1185">Reference proteome</keyword>
<keyword evidence="1" id="KW-1133">Transmembrane helix</keyword>
<organism evidence="2 3">
    <name type="scientific">Cephalotus follicularis</name>
    <name type="common">Albany pitcher plant</name>
    <dbReference type="NCBI Taxonomy" id="3775"/>
    <lineage>
        <taxon>Eukaryota</taxon>
        <taxon>Viridiplantae</taxon>
        <taxon>Streptophyta</taxon>
        <taxon>Embryophyta</taxon>
        <taxon>Tracheophyta</taxon>
        <taxon>Spermatophyta</taxon>
        <taxon>Magnoliopsida</taxon>
        <taxon>eudicotyledons</taxon>
        <taxon>Gunneridae</taxon>
        <taxon>Pentapetalae</taxon>
        <taxon>rosids</taxon>
        <taxon>fabids</taxon>
        <taxon>Oxalidales</taxon>
        <taxon>Cephalotaceae</taxon>
        <taxon>Cephalotus</taxon>
    </lineage>
</organism>
<gene>
    <name evidence="2" type="ORF">CFOL_v3_13885</name>
</gene>
<comment type="caution">
    <text evidence="2">The sequence shown here is derived from an EMBL/GenBank/DDBJ whole genome shotgun (WGS) entry which is preliminary data.</text>
</comment>
<dbReference type="AlphaFoldDB" id="A0A1Q3BQP7"/>
<dbReference type="InterPro" id="IPR006747">
    <property type="entry name" value="DUF599"/>
</dbReference>
<evidence type="ECO:0000313" key="2">
    <source>
        <dbReference type="EMBL" id="GAV70387.1"/>
    </source>
</evidence>
<feature type="transmembrane region" description="Helical" evidence="1">
    <location>
        <begin position="72"/>
        <end position="93"/>
    </location>
</feature>
<reference evidence="3" key="1">
    <citation type="submission" date="2016-04" db="EMBL/GenBank/DDBJ databases">
        <title>Cephalotus genome sequencing.</title>
        <authorList>
            <person name="Fukushima K."/>
            <person name="Hasebe M."/>
            <person name="Fang X."/>
        </authorList>
    </citation>
    <scope>NUCLEOTIDE SEQUENCE [LARGE SCALE GENOMIC DNA]</scope>
    <source>
        <strain evidence="3">cv. St1</strain>
    </source>
</reference>
<name>A0A1Q3BQP7_CEPFO</name>
<dbReference type="Proteomes" id="UP000187406">
    <property type="component" value="Unassembled WGS sequence"/>
</dbReference>
<accession>A0A1Q3BQP7</accession>
<proteinExistence type="predicted"/>
<evidence type="ECO:0000313" key="3">
    <source>
        <dbReference type="Proteomes" id="UP000187406"/>
    </source>
</evidence>
<protein>
    <submittedName>
        <fullName evidence="2">DUF599 domain-containing protein</fullName>
    </submittedName>
</protein>
<feature type="transmembrane region" description="Helical" evidence="1">
    <location>
        <begin position="185"/>
        <end position="207"/>
    </location>
</feature>
<dbReference type="InParanoid" id="A0A1Q3BQP7"/>